<evidence type="ECO:0000256" key="2">
    <source>
        <dbReference type="ARBA" id="ARBA00004162"/>
    </source>
</evidence>
<dbReference type="Proteomes" id="UP000095347">
    <property type="component" value="Unassembled WGS sequence"/>
</dbReference>
<dbReference type="GO" id="GO:0006935">
    <property type="term" value="P:chemotaxis"/>
    <property type="evidence" value="ECO:0007669"/>
    <property type="project" value="UniProtKB-KW"/>
</dbReference>
<dbReference type="GO" id="GO:0005886">
    <property type="term" value="C:plasma membrane"/>
    <property type="evidence" value="ECO:0007669"/>
    <property type="project" value="UniProtKB-SubCell"/>
</dbReference>
<evidence type="ECO:0000256" key="9">
    <source>
        <dbReference type="ARBA" id="ARBA00023136"/>
    </source>
</evidence>
<comment type="function">
    <text evidence="1 10">Controls the rotational direction of flagella during chemotaxis.</text>
</comment>
<organism evidence="12 13">
    <name type="scientific">Magnetovibrio blakemorei</name>
    <dbReference type="NCBI Taxonomy" id="28181"/>
    <lineage>
        <taxon>Bacteria</taxon>
        <taxon>Pseudomonadati</taxon>
        <taxon>Pseudomonadota</taxon>
        <taxon>Alphaproteobacteria</taxon>
        <taxon>Rhodospirillales</taxon>
        <taxon>Magnetovibrionaceae</taxon>
        <taxon>Magnetovibrio</taxon>
    </lineage>
</organism>
<evidence type="ECO:0000256" key="10">
    <source>
        <dbReference type="RuleBase" id="RU364125"/>
    </source>
</evidence>
<name>A0A1E5Q5B9_9PROT</name>
<evidence type="ECO:0000256" key="1">
    <source>
        <dbReference type="ARBA" id="ARBA00002254"/>
    </source>
</evidence>
<evidence type="ECO:0000256" key="3">
    <source>
        <dbReference type="ARBA" id="ARBA00008281"/>
    </source>
</evidence>
<dbReference type="PANTHER" id="PTHR35091:SF2">
    <property type="entry name" value="FLAGELLAR PROTEIN FLIL"/>
    <property type="match status" value="1"/>
</dbReference>
<feature type="transmembrane region" description="Helical" evidence="10">
    <location>
        <begin position="37"/>
        <end position="56"/>
    </location>
</feature>
<evidence type="ECO:0000256" key="6">
    <source>
        <dbReference type="ARBA" id="ARBA00022692"/>
    </source>
</evidence>
<protein>
    <recommendedName>
        <fullName evidence="10">Flagellar protein FliL</fullName>
    </recommendedName>
</protein>
<comment type="similarity">
    <text evidence="3 10">Belongs to the FliL family.</text>
</comment>
<keyword evidence="6 10" id="KW-0812">Transmembrane</keyword>
<keyword evidence="9 10" id="KW-0472">Membrane</keyword>
<keyword evidence="5 10" id="KW-0145">Chemotaxis</keyword>
<evidence type="ECO:0000256" key="7">
    <source>
        <dbReference type="ARBA" id="ARBA00022779"/>
    </source>
</evidence>
<dbReference type="AlphaFoldDB" id="A0A1E5Q5B9"/>
<accession>A0A1E5Q5B9</accession>
<evidence type="ECO:0000256" key="4">
    <source>
        <dbReference type="ARBA" id="ARBA00022475"/>
    </source>
</evidence>
<dbReference type="InterPro" id="IPR005503">
    <property type="entry name" value="FliL"/>
</dbReference>
<keyword evidence="13" id="KW-1185">Reference proteome</keyword>
<keyword evidence="8 10" id="KW-1133">Transmembrane helix</keyword>
<keyword evidence="7 10" id="KW-0283">Flagellar rotation</keyword>
<keyword evidence="10" id="KW-0997">Cell inner membrane</keyword>
<dbReference type="PANTHER" id="PTHR35091">
    <property type="entry name" value="FLAGELLAR PROTEIN FLIL"/>
    <property type="match status" value="1"/>
</dbReference>
<comment type="caution">
    <text evidence="12">The sequence shown here is derived from an EMBL/GenBank/DDBJ whole genome shotgun (WGS) entry which is preliminary data.</text>
</comment>
<proteinExistence type="inferred from homology"/>
<evidence type="ECO:0000256" key="8">
    <source>
        <dbReference type="ARBA" id="ARBA00022989"/>
    </source>
</evidence>
<sequence>MSDTAKGKPAPLPAEPPAEDEVAPEAPKGKLAGKMKYIIIGLGALVLIGGGAGVYFSGILHVEKAHETTVMLPGPPVYYELPRITVDIKPTERRARPFIRLGMQVELQGESAKLAFVANEVKIMDSIQAQLRATTPDELSGEEGTQRLREDILIIINRIIKPEIAITVLYKEIFIR</sequence>
<evidence type="ECO:0000313" key="12">
    <source>
        <dbReference type="EMBL" id="OEJ65227.1"/>
    </source>
</evidence>
<feature type="region of interest" description="Disordered" evidence="11">
    <location>
        <begin position="1"/>
        <end position="26"/>
    </location>
</feature>
<evidence type="ECO:0000256" key="5">
    <source>
        <dbReference type="ARBA" id="ARBA00022500"/>
    </source>
</evidence>
<dbReference type="GO" id="GO:0071978">
    <property type="term" value="P:bacterial-type flagellum-dependent swarming motility"/>
    <property type="evidence" value="ECO:0007669"/>
    <property type="project" value="TreeGrafter"/>
</dbReference>
<dbReference type="STRING" id="28181.BEN30_15255"/>
<dbReference type="EMBL" id="MCGG01000054">
    <property type="protein sequence ID" value="OEJ65227.1"/>
    <property type="molecule type" value="Genomic_DNA"/>
</dbReference>
<dbReference type="RefSeq" id="WP_069958936.1">
    <property type="nucleotide sequence ID" value="NZ_MCGG01000054.1"/>
</dbReference>
<dbReference type="Pfam" id="PF03748">
    <property type="entry name" value="FliL"/>
    <property type="match status" value="1"/>
</dbReference>
<keyword evidence="4" id="KW-1003">Cell membrane</keyword>
<gene>
    <name evidence="12" type="ORF">BEN30_15255</name>
</gene>
<reference evidence="13" key="1">
    <citation type="submission" date="2016-07" db="EMBL/GenBank/DDBJ databases">
        <authorList>
            <person name="Florea S."/>
            <person name="Webb J.S."/>
            <person name="Jaromczyk J."/>
            <person name="Schardl C.L."/>
        </authorList>
    </citation>
    <scope>NUCLEOTIDE SEQUENCE [LARGE SCALE GENOMIC DNA]</scope>
    <source>
        <strain evidence="13">MV-1</strain>
    </source>
</reference>
<dbReference type="GO" id="GO:0009425">
    <property type="term" value="C:bacterial-type flagellum basal body"/>
    <property type="evidence" value="ECO:0007669"/>
    <property type="project" value="InterPro"/>
</dbReference>
<comment type="subcellular location">
    <subcellularLocation>
        <location evidence="10">Cell inner membrane</location>
    </subcellularLocation>
    <subcellularLocation>
        <location evidence="2">Cell membrane</location>
        <topology evidence="2">Single-pass membrane protein</topology>
    </subcellularLocation>
</comment>
<evidence type="ECO:0000256" key="11">
    <source>
        <dbReference type="SAM" id="MobiDB-lite"/>
    </source>
</evidence>
<evidence type="ECO:0000313" key="13">
    <source>
        <dbReference type="Proteomes" id="UP000095347"/>
    </source>
</evidence>
<dbReference type="OrthoDB" id="7619358at2"/>